<dbReference type="InterPro" id="IPR002300">
    <property type="entry name" value="aa-tRNA-synth_Ia"/>
</dbReference>
<dbReference type="InterPro" id="IPR001412">
    <property type="entry name" value="aa-tRNA-synth_I_CS"/>
</dbReference>
<evidence type="ECO:0000256" key="8">
    <source>
        <dbReference type="ARBA" id="ARBA00030520"/>
    </source>
</evidence>
<organism evidence="14">
    <name type="scientific">Aceria tosichella</name>
    <name type="common">wheat curl mite</name>
    <dbReference type="NCBI Taxonomy" id="561515"/>
    <lineage>
        <taxon>Eukaryota</taxon>
        <taxon>Metazoa</taxon>
        <taxon>Ecdysozoa</taxon>
        <taxon>Arthropoda</taxon>
        <taxon>Chelicerata</taxon>
        <taxon>Arachnida</taxon>
        <taxon>Acari</taxon>
        <taxon>Acariformes</taxon>
        <taxon>Trombidiformes</taxon>
        <taxon>Prostigmata</taxon>
        <taxon>Eupodina</taxon>
        <taxon>Eriophyoidea</taxon>
        <taxon>Eriophyidae</taxon>
        <taxon>Eriophyinae</taxon>
        <taxon>Aceriini</taxon>
        <taxon>Aceria</taxon>
    </lineage>
</organism>
<comment type="catalytic activity">
    <reaction evidence="9">
        <text>tRNA(Leu) + L-leucine + ATP = L-leucyl-tRNA(Leu) + AMP + diphosphate</text>
        <dbReference type="Rhea" id="RHEA:11688"/>
        <dbReference type="Rhea" id="RHEA-COMP:9613"/>
        <dbReference type="Rhea" id="RHEA-COMP:9622"/>
        <dbReference type="ChEBI" id="CHEBI:30616"/>
        <dbReference type="ChEBI" id="CHEBI:33019"/>
        <dbReference type="ChEBI" id="CHEBI:57427"/>
        <dbReference type="ChEBI" id="CHEBI:78442"/>
        <dbReference type="ChEBI" id="CHEBI:78494"/>
        <dbReference type="ChEBI" id="CHEBI:456215"/>
        <dbReference type="EC" id="6.1.1.4"/>
    </reaction>
</comment>
<feature type="domain" description="Aminoacyl-tRNA synthetase class Ia" evidence="11">
    <location>
        <begin position="373"/>
        <end position="555"/>
    </location>
</feature>
<keyword evidence="6 10" id="KW-0648">Protein biosynthesis</keyword>
<accession>A0A6G1S7R9</accession>
<sequence length="788" mass="90797">MSSRLITPSIAEFPQFLKSIESRWGLKLKRRFERECLVASKERSVSEKQNKPARYILSMFPYPSGRLHLGHVRIYTSGDILTRYSKLMSKNENQLVDYGSVIHPMGFDSFGLPAENAAKERNLHPVVWTNSNIRTMKQQLDQLAVQFEWREATSNPSFYKWTQKIFLELMRAGLVYKSFAQVNWDPVDKTVLADEQVDEEGRSWRSGALVEKRYYRQWFVKVNAFTKDIYGAKDVDADTWLDILAIQRNWIGKPSGWLFYLPVDSTKSHTKDILPVFTTKPELFHAPTTELVISKSHWLSEMLEGSEINNPFTNQPLQVTRSDDLDSLPQNTKATLICGDNHQHGAGTELTREQILLQANLNNLGGYYTSDKYRDWLISRQRFWGTPIPVVNCDNCGYCGVPDDQLPVVLPNIKNLSTKSGQTQHDEDKFKVVAPIEELAPPEWLETNCPSCGSNSRRECETFDTLFDSSWYFLRYASEPTNDQPFDKNRTQPVWCYIGGKEHASMHLFYARFITHFLHSLGMIDFREPFRSLLVQGVVKSRTYKLNGRYISKSEATSLTNKKGLVVEYEKMSKSKGNGIDPQELLDTYGVDATRFCLMSYANPRSERLWRTSEEEFKDVLIFLRRVTLTVQDYVDVGVNLVHKDNKATIKVKNLDKEDLKLRQMTLSDTRNKCSIDVIFNIQETNQFRQYISTMHVLTTALRNNVKTSAIYTKEFAEALASLIIMLNPVTPHLSEELWYHFSKAVINPLKLDTTSSYKMCLQASDQAWPAPDHDYGRSHCVRPNVQI</sequence>
<dbReference type="EC" id="6.1.1.4" evidence="2"/>
<comment type="similarity">
    <text evidence="1 10">Belongs to the class-I aminoacyl-tRNA synthetase family.</text>
</comment>
<dbReference type="SUPFAM" id="SSF52374">
    <property type="entry name" value="Nucleotidylyl transferase"/>
    <property type="match status" value="1"/>
</dbReference>
<dbReference type="PANTHER" id="PTHR43740">
    <property type="entry name" value="LEUCYL-TRNA SYNTHETASE"/>
    <property type="match status" value="1"/>
</dbReference>
<evidence type="ECO:0000256" key="3">
    <source>
        <dbReference type="ARBA" id="ARBA00022598"/>
    </source>
</evidence>
<evidence type="ECO:0000256" key="7">
    <source>
        <dbReference type="ARBA" id="ARBA00023146"/>
    </source>
</evidence>
<gene>
    <name evidence="14" type="primary">LARS2</name>
    <name evidence="14" type="ORF">g.638</name>
</gene>
<dbReference type="CDD" id="cd00812">
    <property type="entry name" value="LeuRS_core"/>
    <property type="match status" value="1"/>
</dbReference>
<evidence type="ECO:0000256" key="9">
    <source>
        <dbReference type="ARBA" id="ARBA00047469"/>
    </source>
</evidence>
<evidence type="ECO:0000259" key="11">
    <source>
        <dbReference type="Pfam" id="PF00133"/>
    </source>
</evidence>
<dbReference type="InterPro" id="IPR013155">
    <property type="entry name" value="M/V/L/I-tRNA-synth_anticd-bd"/>
</dbReference>
<evidence type="ECO:0000256" key="2">
    <source>
        <dbReference type="ARBA" id="ARBA00013164"/>
    </source>
</evidence>
<evidence type="ECO:0000259" key="13">
    <source>
        <dbReference type="Pfam" id="PF09334"/>
    </source>
</evidence>
<dbReference type="AlphaFoldDB" id="A0A6G1S7R9"/>
<protein>
    <recommendedName>
        <fullName evidence="2">leucine--tRNA ligase</fullName>
        <ecNumber evidence="2">6.1.1.4</ecNumber>
    </recommendedName>
    <alternativeName>
        <fullName evidence="8">Leucyl-tRNA synthetase</fullName>
    </alternativeName>
</protein>
<keyword evidence="7 10" id="KW-0030">Aminoacyl-tRNA synthetase</keyword>
<name>A0A6G1S7R9_9ACAR</name>
<evidence type="ECO:0000313" key="14">
    <source>
        <dbReference type="EMBL" id="MDE46554.1"/>
    </source>
</evidence>
<keyword evidence="4 10" id="KW-0547">Nucleotide-binding</keyword>
<evidence type="ECO:0000256" key="5">
    <source>
        <dbReference type="ARBA" id="ARBA00022840"/>
    </source>
</evidence>
<dbReference type="GO" id="GO:0005739">
    <property type="term" value="C:mitochondrion"/>
    <property type="evidence" value="ECO:0007669"/>
    <property type="project" value="TreeGrafter"/>
</dbReference>
<feature type="domain" description="Methionyl/Leucyl tRNA synthetase" evidence="13">
    <location>
        <begin position="55"/>
        <end position="198"/>
    </location>
</feature>
<dbReference type="PROSITE" id="PS00178">
    <property type="entry name" value="AA_TRNA_LIGASE_I"/>
    <property type="match status" value="1"/>
</dbReference>
<dbReference type="PRINTS" id="PR00985">
    <property type="entry name" value="TRNASYNTHLEU"/>
</dbReference>
<feature type="domain" description="Aminoacyl-tRNA synthetase class Ia" evidence="11">
    <location>
        <begin position="570"/>
        <end position="602"/>
    </location>
</feature>
<evidence type="ECO:0000256" key="10">
    <source>
        <dbReference type="RuleBase" id="RU363035"/>
    </source>
</evidence>
<dbReference type="PANTHER" id="PTHR43740:SF2">
    <property type="entry name" value="LEUCINE--TRNA LIGASE, MITOCHONDRIAL"/>
    <property type="match status" value="1"/>
</dbReference>
<dbReference type="Pfam" id="PF08264">
    <property type="entry name" value="Anticodon_1"/>
    <property type="match status" value="1"/>
</dbReference>
<feature type="domain" description="Methionyl/Valyl/Leucyl/Isoleucyl-tRNA synthetase anticodon-binding" evidence="12">
    <location>
        <begin position="711"/>
        <end position="754"/>
    </location>
</feature>
<dbReference type="InterPro" id="IPR014729">
    <property type="entry name" value="Rossmann-like_a/b/a_fold"/>
</dbReference>
<dbReference type="InterPro" id="IPR015413">
    <property type="entry name" value="Methionyl/Leucyl_tRNA_Synth"/>
</dbReference>
<dbReference type="FunFam" id="1.10.730.10:FF:000002">
    <property type="entry name" value="Leucine--tRNA ligase"/>
    <property type="match status" value="1"/>
</dbReference>
<evidence type="ECO:0000256" key="4">
    <source>
        <dbReference type="ARBA" id="ARBA00022741"/>
    </source>
</evidence>
<dbReference type="InterPro" id="IPR002302">
    <property type="entry name" value="Leu-tRNA-ligase"/>
</dbReference>
<evidence type="ECO:0000259" key="12">
    <source>
        <dbReference type="Pfam" id="PF08264"/>
    </source>
</evidence>
<dbReference type="GO" id="GO:0032543">
    <property type="term" value="P:mitochondrial translation"/>
    <property type="evidence" value="ECO:0007669"/>
    <property type="project" value="TreeGrafter"/>
</dbReference>
<dbReference type="EMBL" id="GGYP01001783">
    <property type="protein sequence ID" value="MDE46554.1"/>
    <property type="molecule type" value="Transcribed_RNA"/>
</dbReference>
<keyword evidence="3 10" id="KW-0436">Ligase</keyword>
<reference evidence="14" key="1">
    <citation type="submission" date="2018-10" db="EMBL/GenBank/DDBJ databases">
        <title>Transcriptome assembly of Aceria tosichella (Wheat curl mite) Type 2.</title>
        <authorList>
            <person name="Scully E.D."/>
            <person name="Geib S.M."/>
            <person name="Palmer N.A."/>
            <person name="Gupta A.K."/>
            <person name="Sarath G."/>
            <person name="Tatineni S."/>
        </authorList>
    </citation>
    <scope>NUCLEOTIDE SEQUENCE</scope>
    <source>
        <strain evidence="14">LincolnNE</strain>
    </source>
</reference>
<dbReference type="Gene3D" id="1.10.730.10">
    <property type="entry name" value="Isoleucyl-tRNA Synthetase, Domain 1"/>
    <property type="match status" value="1"/>
</dbReference>
<dbReference type="GO" id="GO:0004823">
    <property type="term" value="F:leucine-tRNA ligase activity"/>
    <property type="evidence" value="ECO:0007669"/>
    <property type="project" value="UniProtKB-EC"/>
</dbReference>
<evidence type="ECO:0000256" key="1">
    <source>
        <dbReference type="ARBA" id="ARBA00005594"/>
    </source>
</evidence>
<proteinExistence type="inferred from homology"/>
<dbReference type="Gene3D" id="3.40.50.620">
    <property type="entry name" value="HUPs"/>
    <property type="match status" value="2"/>
</dbReference>
<evidence type="ECO:0000256" key="6">
    <source>
        <dbReference type="ARBA" id="ARBA00022917"/>
    </source>
</evidence>
<dbReference type="Pfam" id="PF09334">
    <property type="entry name" value="tRNA-synt_1g"/>
    <property type="match status" value="1"/>
</dbReference>
<dbReference type="SUPFAM" id="SSF47323">
    <property type="entry name" value="Anticodon-binding domain of a subclass of class I aminoacyl-tRNA synthetases"/>
    <property type="match status" value="1"/>
</dbReference>
<dbReference type="GO" id="GO:0005524">
    <property type="term" value="F:ATP binding"/>
    <property type="evidence" value="ECO:0007669"/>
    <property type="project" value="UniProtKB-KW"/>
</dbReference>
<dbReference type="GO" id="GO:0006429">
    <property type="term" value="P:leucyl-tRNA aminoacylation"/>
    <property type="evidence" value="ECO:0007669"/>
    <property type="project" value="InterPro"/>
</dbReference>
<keyword evidence="5 10" id="KW-0067">ATP-binding</keyword>
<dbReference type="InterPro" id="IPR009080">
    <property type="entry name" value="tRNAsynth_Ia_anticodon-bd"/>
</dbReference>
<dbReference type="Pfam" id="PF00133">
    <property type="entry name" value="tRNA-synt_1"/>
    <property type="match status" value="2"/>
</dbReference>